<dbReference type="AlphaFoldDB" id="A0A6L9SG01"/>
<name>A0A6L9SG01_9ACTN</name>
<feature type="domain" description="PH" evidence="2">
    <location>
        <begin position="62"/>
        <end position="167"/>
    </location>
</feature>
<reference evidence="3 4" key="1">
    <citation type="submission" date="2020-02" db="EMBL/GenBank/DDBJ databases">
        <authorList>
            <person name="Li X.-J."/>
            <person name="Han X.-M."/>
        </authorList>
    </citation>
    <scope>NUCLEOTIDE SEQUENCE [LARGE SCALE GENOMIC DNA]</scope>
    <source>
        <strain evidence="3 4">CCTCC AB 2017055</strain>
    </source>
</reference>
<dbReference type="Proteomes" id="UP000475214">
    <property type="component" value="Unassembled WGS sequence"/>
</dbReference>
<feature type="compositionally biased region" description="Basic and acidic residues" evidence="1">
    <location>
        <begin position="174"/>
        <end position="185"/>
    </location>
</feature>
<keyword evidence="4" id="KW-1185">Reference proteome</keyword>
<organism evidence="3 4">
    <name type="scientific">Phytoactinopolyspora halotolerans</name>
    <dbReference type="NCBI Taxonomy" id="1981512"/>
    <lineage>
        <taxon>Bacteria</taxon>
        <taxon>Bacillati</taxon>
        <taxon>Actinomycetota</taxon>
        <taxon>Actinomycetes</taxon>
        <taxon>Jiangellales</taxon>
        <taxon>Jiangellaceae</taxon>
        <taxon>Phytoactinopolyspora</taxon>
    </lineage>
</organism>
<dbReference type="EMBL" id="JAAGOA010000028">
    <property type="protein sequence ID" value="NEE04053.1"/>
    <property type="molecule type" value="Genomic_DNA"/>
</dbReference>
<feature type="region of interest" description="Disordered" evidence="1">
    <location>
        <begin position="174"/>
        <end position="195"/>
    </location>
</feature>
<protein>
    <recommendedName>
        <fullName evidence="2">PH domain-containing protein</fullName>
    </recommendedName>
</protein>
<evidence type="ECO:0000259" key="2">
    <source>
        <dbReference type="Pfam" id="PF25362"/>
    </source>
</evidence>
<gene>
    <name evidence="3" type="ORF">G1H10_28180</name>
</gene>
<evidence type="ECO:0000256" key="1">
    <source>
        <dbReference type="SAM" id="MobiDB-lite"/>
    </source>
</evidence>
<evidence type="ECO:0000313" key="3">
    <source>
        <dbReference type="EMBL" id="NEE04053.1"/>
    </source>
</evidence>
<dbReference type="RefSeq" id="WP_163744233.1">
    <property type="nucleotide sequence ID" value="NZ_JAAGOA010000028.1"/>
</dbReference>
<dbReference type="Pfam" id="PF25362">
    <property type="entry name" value="bPH_11"/>
    <property type="match status" value="1"/>
</dbReference>
<evidence type="ECO:0000313" key="4">
    <source>
        <dbReference type="Proteomes" id="UP000475214"/>
    </source>
</evidence>
<comment type="caution">
    <text evidence="3">The sequence shown here is derived from an EMBL/GenBank/DDBJ whole genome shotgun (WGS) entry which is preliminary data.</text>
</comment>
<proteinExistence type="predicted"/>
<accession>A0A6L9SG01</accession>
<sequence>MTAVAVAILGLILVASYVSMWRGWRRRTHAHVDLPPLPSITEASSVHSTDAVSISESPADITVEASYAGTTTAGDWLERVVAHGLGRRSSVSITVDPSGIQLERGTEPSFSIPASSLRAVRIDRAGAGRAVRCGEYVIITWQHGDMELDTAVRPRHRDDRGRLVDAVAALGATARDRTDGADGRRNATARPEASQ</sequence>
<dbReference type="InterPro" id="IPR057446">
    <property type="entry name" value="PH_bac"/>
</dbReference>